<organism evidence="1">
    <name type="scientific">marine sediment metagenome</name>
    <dbReference type="NCBI Taxonomy" id="412755"/>
    <lineage>
        <taxon>unclassified sequences</taxon>
        <taxon>metagenomes</taxon>
        <taxon>ecological metagenomes</taxon>
    </lineage>
</organism>
<dbReference type="AlphaFoldDB" id="X1P9U4"/>
<gene>
    <name evidence="1" type="ORF">S06H3_59851</name>
</gene>
<accession>X1P9U4</accession>
<dbReference type="EMBL" id="BARV01038957">
    <property type="protein sequence ID" value="GAI52603.1"/>
    <property type="molecule type" value="Genomic_DNA"/>
</dbReference>
<evidence type="ECO:0000313" key="1">
    <source>
        <dbReference type="EMBL" id="GAI52603.1"/>
    </source>
</evidence>
<proteinExistence type="predicted"/>
<name>X1P9U4_9ZZZZ</name>
<comment type="caution">
    <text evidence="1">The sequence shown here is derived from an EMBL/GenBank/DDBJ whole genome shotgun (WGS) entry which is preliminary data.</text>
</comment>
<protein>
    <submittedName>
        <fullName evidence="1">Uncharacterized protein</fullName>
    </submittedName>
</protein>
<sequence length="40" mass="4878">MARTNPKFYAFMMKKMGSQRILEHFYHTRIEPPCKTERMA</sequence>
<reference evidence="1" key="1">
    <citation type="journal article" date="2014" name="Front. Microbiol.">
        <title>High frequency of phylogenetically diverse reductive dehalogenase-homologous genes in deep subseafloor sedimentary metagenomes.</title>
        <authorList>
            <person name="Kawai M."/>
            <person name="Futagami T."/>
            <person name="Toyoda A."/>
            <person name="Takaki Y."/>
            <person name="Nishi S."/>
            <person name="Hori S."/>
            <person name="Arai W."/>
            <person name="Tsubouchi T."/>
            <person name="Morono Y."/>
            <person name="Uchiyama I."/>
            <person name="Ito T."/>
            <person name="Fujiyama A."/>
            <person name="Inagaki F."/>
            <person name="Takami H."/>
        </authorList>
    </citation>
    <scope>NUCLEOTIDE SEQUENCE</scope>
    <source>
        <strain evidence="1">Expedition CK06-06</strain>
    </source>
</reference>